<feature type="transmembrane region" description="Helical" evidence="1">
    <location>
        <begin position="6"/>
        <end position="29"/>
    </location>
</feature>
<evidence type="ECO:0000313" key="4">
    <source>
        <dbReference type="Proteomes" id="UP001078443"/>
    </source>
</evidence>
<keyword evidence="1" id="KW-1133">Transmembrane helix</keyword>
<proteinExistence type="predicted"/>
<feature type="transmembrane region" description="Helical" evidence="1">
    <location>
        <begin position="202"/>
        <end position="226"/>
    </location>
</feature>
<accession>A0ABT4D062</accession>
<sequence>MYTLALAMGLGCGIGCGSVATPFLTAYVIGKRKDLKESLKATLIFSLGKILIMILLGGISAYIGQALISETKNLFGLDVKLIFNAISVLLGSMIIIKNVRKKKSCRSCGSHCKGTPTIEVPKNQSLKNKENIMLFVTGIIYGMTPCVPLGSMLLIAVGLPVWEGMMLLGFFGVVTCISPVIIQSIIAGMIAPRMIKDLSDKVRYVSILAGGMLIYLGINSVIKLFIR</sequence>
<keyword evidence="1" id="KW-0472">Membrane</keyword>
<feature type="transmembrane region" description="Helical" evidence="1">
    <location>
        <begin position="165"/>
        <end position="190"/>
    </location>
</feature>
<dbReference type="RefSeq" id="WP_268040926.1">
    <property type="nucleotide sequence ID" value="NZ_JAPQER010000003.1"/>
</dbReference>
<organism evidence="3 4">
    <name type="scientific">Clostridium aestuarii</name>
    <dbReference type="NCBI Taxonomy" id="338193"/>
    <lineage>
        <taxon>Bacteria</taxon>
        <taxon>Bacillati</taxon>
        <taxon>Bacillota</taxon>
        <taxon>Clostridia</taxon>
        <taxon>Eubacteriales</taxon>
        <taxon>Clostridiaceae</taxon>
        <taxon>Clostridium</taxon>
    </lineage>
</organism>
<dbReference type="Pfam" id="PF13386">
    <property type="entry name" value="DsbD_2"/>
    <property type="match status" value="1"/>
</dbReference>
<gene>
    <name evidence="3" type="ORF">OW763_09740</name>
</gene>
<keyword evidence="1" id="KW-0812">Transmembrane</keyword>
<feature type="transmembrane region" description="Helical" evidence="1">
    <location>
        <begin position="41"/>
        <end position="63"/>
    </location>
</feature>
<evidence type="ECO:0000256" key="1">
    <source>
        <dbReference type="SAM" id="Phobius"/>
    </source>
</evidence>
<name>A0ABT4D062_9CLOT</name>
<dbReference type="Proteomes" id="UP001078443">
    <property type="component" value="Unassembled WGS sequence"/>
</dbReference>
<feature type="transmembrane region" description="Helical" evidence="1">
    <location>
        <begin position="132"/>
        <end position="159"/>
    </location>
</feature>
<evidence type="ECO:0000313" key="3">
    <source>
        <dbReference type="EMBL" id="MCY6484620.1"/>
    </source>
</evidence>
<protein>
    <submittedName>
        <fullName evidence="3">Sulfite exporter TauE/SafE family protein</fullName>
    </submittedName>
</protein>
<feature type="domain" description="Urease accessory protein UreH-like transmembrane" evidence="2">
    <location>
        <begin position="5"/>
        <end position="211"/>
    </location>
</feature>
<dbReference type="InterPro" id="IPR039447">
    <property type="entry name" value="UreH-like_TM_dom"/>
</dbReference>
<reference evidence="3" key="1">
    <citation type="submission" date="2022-12" db="EMBL/GenBank/DDBJ databases">
        <authorList>
            <person name="Wang J."/>
        </authorList>
    </citation>
    <scope>NUCLEOTIDE SEQUENCE</scope>
    <source>
        <strain evidence="3">HY-45-18</strain>
    </source>
</reference>
<dbReference type="EMBL" id="JAPQER010000003">
    <property type="protein sequence ID" value="MCY6484620.1"/>
    <property type="molecule type" value="Genomic_DNA"/>
</dbReference>
<feature type="transmembrane region" description="Helical" evidence="1">
    <location>
        <begin position="75"/>
        <end position="96"/>
    </location>
</feature>
<evidence type="ECO:0000259" key="2">
    <source>
        <dbReference type="Pfam" id="PF13386"/>
    </source>
</evidence>
<keyword evidence="4" id="KW-1185">Reference proteome</keyword>
<comment type="caution">
    <text evidence="3">The sequence shown here is derived from an EMBL/GenBank/DDBJ whole genome shotgun (WGS) entry which is preliminary data.</text>
</comment>